<gene>
    <name evidence="1" type="ORF">C0175_00385</name>
</gene>
<dbReference type="AlphaFoldDB" id="A0A2J6X9S3"/>
<dbReference type="Proteomes" id="UP000236910">
    <property type="component" value="Unassembled WGS sequence"/>
</dbReference>
<dbReference type="InterPro" id="IPR016181">
    <property type="entry name" value="Acyl_CoA_acyltransferase"/>
</dbReference>
<organism evidence="1 2">
    <name type="scientific">Caldisericum exile</name>
    <dbReference type="NCBI Taxonomy" id="693075"/>
    <lineage>
        <taxon>Bacteria</taxon>
        <taxon>Pseudomonadati</taxon>
        <taxon>Caldisericota/Cryosericota group</taxon>
        <taxon>Caldisericota</taxon>
        <taxon>Caldisericia</taxon>
        <taxon>Caldisericales</taxon>
        <taxon>Caldisericaceae</taxon>
        <taxon>Caldisericum</taxon>
    </lineage>
</organism>
<dbReference type="InterPro" id="IPR010037">
    <property type="entry name" value="FkbH_domain"/>
</dbReference>
<comment type="caution">
    <text evidence="1">The sequence shown here is derived from an EMBL/GenBank/DDBJ whole genome shotgun (WGS) entry which is preliminary data.</text>
</comment>
<dbReference type="InterPro" id="IPR023214">
    <property type="entry name" value="HAD_sf"/>
</dbReference>
<evidence type="ECO:0000313" key="2">
    <source>
        <dbReference type="Proteomes" id="UP000236910"/>
    </source>
</evidence>
<dbReference type="InterPro" id="IPR010033">
    <property type="entry name" value="HAD_SF_ppase_IIIC"/>
</dbReference>
<dbReference type="Gene3D" id="3.40.50.1110">
    <property type="entry name" value="SGNH hydrolase"/>
    <property type="match status" value="1"/>
</dbReference>
<dbReference type="NCBIfam" id="TIGR01681">
    <property type="entry name" value="HAD-SF-IIIC"/>
    <property type="match status" value="1"/>
</dbReference>
<dbReference type="Gene3D" id="3.40.630.30">
    <property type="match status" value="1"/>
</dbReference>
<dbReference type="GO" id="GO:0016788">
    <property type="term" value="F:hydrolase activity, acting on ester bonds"/>
    <property type="evidence" value="ECO:0007669"/>
    <property type="project" value="UniProtKB-ARBA"/>
</dbReference>
<dbReference type="InterPro" id="IPR036412">
    <property type="entry name" value="HAD-like_sf"/>
</dbReference>
<dbReference type="InterPro" id="IPR036514">
    <property type="entry name" value="SGNH_hydro_sf"/>
</dbReference>
<dbReference type="NCBIfam" id="TIGR01686">
    <property type="entry name" value="FkbH"/>
    <property type="match status" value="1"/>
</dbReference>
<dbReference type="Gene3D" id="3.40.50.1000">
    <property type="entry name" value="HAD superfamily/HAD-like"/>
    <property type="match status" value="1"/>
</dbReference>
<sequence>MKIAVLSNVNVDSISEKLNDQFQVYTPPGFNTWINEISNDNSGLNIFDPDVVFILVDGISLFSESLFEDAIHIMDDLINFINKYAEKHSKKKIIVSNIDVKDPKLVPFKYYKDTSRIENIWVEKLKSLNRENIYIFDLQELIRDNGRNLMYSDKGWYFGGMRFSMNGEKIIVSEISKILSAFKGGQKKCIVLDLDNTLWGGIIGEDGINGISLSDVKEGSQYKDFQKRLKDLKNMGVLLAISSKNNFDDAIEVIRNHPHMVLKEDDFVSMKINWEPKYVNIQKIAQDLNIGLNSIVFIDDDKFERESVKTQLPEVEVPDFPQDSTMLAKWVARLQKDYFEFIEVTEEDLEKTEMYKSQEKRKTLLEQSASFEDYLSSLEMKLKIWNLKKEDVPRAAQLTQKTNQFNVTTKRYTEFDLEKMMADPSFSLYVGSVSDKFGDNGKVVFLIVKKDKDIAYIDTFLMSCRVMGRHIEDHVVDFVEEEMKKQGIKKIRTYYIPTKKNISVKNLWDDLGYQRISEDQNGEVSYEIDLENKPKRKVYSQLVI</sequence>
<dbReference type="SUPFAM" id="SSF56784">
    <property type="entry name" value="HAD-like"/>
    <property type="match status" value="1"/>
</dbReference>
<proteinExistence type="predicted"/>
<accession>A0A2J6X9S3</accession>
<dbReference type="SUPFAM" id="SSF55729">
    <property type="entry name" value="Acyl-CoA N-acyltransferases (Nat)"/>
    <property type="match status" value="1"/>
</dbReference>
<reference evidence="1 2" key="1">
    <citation type="submission" date="2018-01" db="EMBL/GenBank/DDBJ databases">
        <title>Metagenomic assembled genomes from two thermal pools in the Uzon Caldera, Kamchatka, Russia.</title>
        <authorList>
            <person name="Wilkins L."/>
            <person name="Ettinger C."/>
        </authorList>
    </citation>
    <scope>NUCLEOTIDE SEQUENCE [LARGE SCALE GENOMIC DNA]</scope>
    <source>
        <strain evidence="1">ARK-10</strain>
    </source>
</reference>
<name>A0A2J6X9S3_9BACT</name>
<dbReference type="EMBL" id="PNIX01000026">
    <property type="protein sequence ID" value="PMP84230.1"/>
    <property type="molecule type" value="Genomic_DNA"/>
</dbReference>
<protein>
    <submittedName>
        <fullName evidence="1">Uncharacterized protein</fullName>
    </submittedName>
</protein>
<evidence type="ECO:0000313" key="1">
    <source>
        <dbReference type="EMBL" id="PMP84230.1"/>
    </source>
</evidence>